<dbReference type="InterPro" id="IPR028082">
    <property type="entry name" value="Peripla_BP_I"/>
</dbReference>
<accession>A0A7W4V2Y2</accession>
<dbReference type="Gene3D" id="3.40.50.2300">
    <property type="match status" value="2"/>
</dbReference>
<dbReference type="GO" id="GO:0003700">
    <property type="term" value="F:DNA-binding transcription factor activity"/>
    <property type="evidence" value="ECO:0007669"/>
    <property type="project" value="TreeGrafter"/>
</dbReference>
<evidence type="ECO:0000259" key="5">
    <source>
        <dbReference type="PROSITE" id="PS50932"/>
    </source>
</evidence>
<dbReference type="InterPro" id="IPR000843">
    <property type="entry name" value="HTH_LacI"/>
</dbReference>
<gene>
    <name evidence="6" type="ORF">FHX49_001437</name>
</gene>
<dbReference type="InterPro" id="IPR010982">
    <property type="entry name" value="Lambda_DNA-bd_dom_sf"/>
</dbReference>
<keyword evidence="1" id="KW-0805">Transcription regulation</keyword>
<sequence length="353" mass="37431">MTGVSMTDAQQAEAAIGRAERRRDPSMADVARESGVSGQTVSRVANGRTNVDPETRSRVVAAMRKLGYRPNSAARALRSGRFRSIGVIMFSLSSYGNTRTLDAVASEAARSGYSLTLMPLSSATQSDVSGAFDRLREQAVDGVIILIEAHRLNGADLELPSGLPVVVLDSSAQYEYPVVDTDQAQGARLATEHLLELGHRTVHHISGPQGSYSAERRAQSWRATLEAAGAPVPDMVVGDWTSDSGYRLGLTLASDPGVTAVFSANDQMAVGLSRAMHEAGRSIPGDVSLVGFDDMADSANHFPPLTTVHQHFDRVGVEALTALIEEIEGGVSDVRALVPTELVVRASTAPPRG</sequence>
<dbReference type="InterPro" id="IPR046335">
    <property type="entry name" value="LacI/GalR-like_sensor"/>
</dbReference>
<keyword evidence="3" id="KW-0804">Transcription</keyword>
<dbReference type="SUPFAM" id="SSF47413">
    <property type="entry name" value="lambda repressor-like DNA-binding domains"/>
    <property type="match status" value="1"/>
</dbReference>
<dbReference type="PROSITE" id="PS50932">
    <property type="entry name" value="HTH_LACI_2"/>
    <property type="match status" value="1"/>
</dbReference>
<dbReference type="Proteomes" id="UP000529310">
    <property type="component" value="Unassembled WGS sequence"/>
</dbReference>
<organism evidence="6 7">
    <name type="scientific">Microbacterium endophyticum</name>
    <dbReference type="NCBI Taxonomy" id="1526412"/>
    <lineage>
        <taxon>Bacteria</taxon>
        <taxon>Bacillati</taxon>
        <taxon>Actinomycetota</taxon>
        <taxon>Actinomycetes</taxon>
        <taxon>Micrococcales</taxon>
        <taxon>Microbacteriaceae</taxon>
        <taxon>Microbacterium</taxon>
    </lineage>
</organism>
<protein>
    <submittedName>
        <fullName evidence="6">DNA-binding LacI/PurR family transcriptional regulator</fullName>
    </submittedName>
</protein>
<reference evidence="6 7" key="1">
    <citation type="submission" date="2020-08" db="EMBL/GenBank/DDBJ databases">
        <title>Sequencing the genomes of 1000 actinobacteria strains.</title>
        <authorList>
            <person name="Klenk H.-P."/>
        </authorList>
    </citation>
    <scope>NUCLEOTIDE SEQUENCE [LARGE SCALE GENOMIC DNA]</scope>
    <source>
        <strain evidence="6 7">DSM 27099</strain>
    </source>
</reference>
<feature type="domain" description="HTH lacI-type" evidence="5">
    <location>
        <begin position="25"/>
        <end position="79"/>
    </location>
</feature>
<dbReference type="AlphaFoldDB" id="A0A7W4V2Y2"/>
<feature type="compositionally biased region" description="Polar residues" evidence="4">
    <location>
        <begin position="36"/>
        <end position="49"/>
    </location>
</feature>
<feature type="compositionally biased region" description="Basic and acidic residues" evidence="4">
    <location>
        <begin position="18"/>
        <end position="32"/>
    </location>
</feature>
<dbReference type="EMBL" id="JACHWQ010000003">
    <property type="protein sequence ID" value="MBB2975870.1"/>
    <property type="molecule type" value="Genomic_DNA"/>
</dbReference>
<dbReference type="PANTHER" id="PTHR30146:SF153">
    <property type="entry name" value="LACTOSE OPERON REPRESSOR"/>
    <property type="match status" value="1"/>
</dbReference>
<dbReference type="CDD" id="cd01574">
    <property type="entry name" value="PBP1_LacI"/>
    <property type="match status" value="1"/>
</dbReference>
<dbReference type="Pfam" id="PF00356">
    <property type="entry name" value="LacI"/>
    <property type="match status" value="1"/>
</dbReference>
<comment type="caution">
    <text evidence="6">The sequence shown here is derived from an EMBL/GenBank/DDBJ whole genome shotgun (WGS) entry which is preliminary data.</text>
</comment>
<evidence type="ECO:0000256" key="3">
    <source>
        <dbReference type="ARBA" id="ARBA00023163"/>
    </source>
</evidence>
<dbReference type="Gene3D" id="1.10.260.40">
    <property type="entry name" value="lambda repressor-like DNA-binding domains"/>
    <property type="match status" value="1"/>
</dbReference>
<evidence type="ECO:0000256" key="4">
    <source>
        <dbReference type="SAM" id="MobiDB-lite"/>
    </source>
</evidence>
<evidence type="ECO:0000256" key="2">
    <source>
        <dbReference type="ARBA" id="ARBA00023125"/>
    </source>
</evidence>
<feature type="region of interest" description="Disordered" evidence="4">
    <location>
        <begin position="1"/>
        <end position="56"/>
    </location>
</feature>
<proteinExistence type="predicted"/>
<evidence type="ECO:0000313" key="6">
    <source>
        <dbReference type="EMBL" id="MBB2975870.1"/>
    </source>
</evidence>
<keyword evidence="2 6" id="KW-0238">DNA-binding</keyword>
<keyword evidence="7" id="KW-1185">Reference proteome</keyword>
<evidence type="ECO:0000256" key="1">
    <source>
        <dbReference type="ARBA" id="ARBA00023015"/>
    </source>
</evidence>
<dbReference type="PANTHER" id="PTHR30146">
    <property type="entry name" value="LACI-RELATED TRANSCRIPTIONAL REPRESSOR"/>
    <property type="match status" value="1"/>
</dbReference>
<dbReference type="GO" id="GO:0000976">
    <property type="term" value="F:transcription cis-regulatory region binding"/>
    <property type="evidence" value="ECO:0007669"/>
    <property type="project" value="TreeGrafter"/>
</dbReference>
<name>A0A7W4V2Y2_9MICO</name>
<dbReference type="SUPFAM" id="SSF53822">
    <property type="entry name" value="Periplasmic binding protein-like I"/>
    <property type="match status" value="1"/>
</dbReference>
<evidence type="ECO:0000313" key="7">
    <source>
        <dbReference type="Proteomes" id="UP000529310"/>
    </source>
</evidence>
<dbReference type="Pfam" id="PF13377">
    <property type="entry name" value="Peripla_BP_3"/>
    <property type="match status" value="1"/>
</dbReference>
<dbReference type="CDD" id="cd01392">
    <property type="entry name" value="HTH_LacI"/>
    <property type="match status" value="1"/>
</dbReference>
<dbReference type="SMART" id="SM00354">
    <property type="entry name" value="HTH_LACI"/>
    <property type="match status" value="1"/>
</dbReference>